<protein>
    <recommendedName>
        <fullName evidence="3">Nucleotidyltransferase family protein</fullName>
    </recommendedName>
</protein>
<dbReference type="InterPro" id="IPR043519">
    <property type="entry name" value="NT_sf"/>
</dbReference>
<comment type="caution">
    <text evidence="1">The sequence shown here is derived from an EMBL/GenBank/DDBJ whole genome shotgun (WGS) entry which is preliminary data.</text>
</comment>
<dbReference type="AlphaFoldDB" id="A0A538UD01"/>
<sequence length="146" mass="16186">MCRLLNRHRARYLIAGGVAANLHGSVRATRDVDILVPKDERNTERVLKALAELPYGVAGELDPLKVAGKPITIVGDDPRVDILTVAWDVTFERANRNKIVRRIAGVRVPYLGLRDLLRSKRTGRASDLADIEALSGLGATRKTRRR</sequence>
<dbReference type="SUPFAM" id="SSF81301">
    <property type="entry name" value="Nucleotidyltransferase"/>
    <property type="match status" value="1"/>
</dbReference>
<reference evidence="1 2" key="1">
    <citation type="journal article" date="2019" name="Nat. Microbiol.">
        <title>Mediterranean grassland soil C-N compound turnover is dependent on rainfall and depth, and is mediated by genomically divergent microorganisms.</title>
        <authorList>
            <person name="Diamond S."/>
            <person name="Andeer P.F."/>
            <person name="Li Z."/>
            <person name="Crits-Christoph A."/>
            <person name="Burstein D."/>
            <person name="Anantharaman K."/>
            <person name="Lane K.R."/>
            <person name="Thomas B.C."/>
            <person name="Pan C."/>
            <person name="Northen T.R."/>
            <person name="Banfield J.F."/>
        </authorList>
    </citation>
    <scope>NUCLEOTIDE SEQUENCE [LARGE SCALE GENOMIC DNA]</scope>
    <source>
        <strain evidence="1">WS_11</strain>
    </source>
</reference>
<dbReference type="Proteomes" id="UP000319771">
    <property type="component" value="Unassembled WGS sequence"/>
</dbReference>
<evidence type="ECO:0000313" key="2">
    <source>
        <dbReference type="Proteomes" id="UP000319771"/>
    </source>
</evidence>
<dbReference type="EMBL" id="VBPB01000043">
    <property type="protein sequence ID" value="TMQ73772.1"/>
    <property type="molecule type" value="Genomic_DNA"/>
</dbReference>
<proteinExistence type="predicted"/>
<gene>
    <name evidence="1" type="ORF">E6K81_02980</name>
</gene>
<evidence type="ECO:0008006" key="3">
    <source>
        <dbReference type="Google" id="ProtNLM"/>
    </source>
</evidence>
<dbReference type="Gene3D" id="3.30.460.40">
    <property type="match status" value="1"/>
</dbReference>
<evidence type="ECO:0000313" key="1">
    <source>
        <dbReference type="EMBL" id="TMQ73772.1"/>
    </source>
</evidence>
<organism evidence="1 2">
    <name type="scientific">Eiseniibacteriota bacterium</name>
    <dbReference type="NCBI Taxonomy" id="2212470"/>
    <lineage>
        <taxon>Bacteria</taxon>
        <taxon>Candidatus Eiseniibacteriota</taxon>
    </lineage>
</organism>
<accession>A0A538UD01</accession>
<name>A0A538UD01_UNCEI</name>